<organism evidence="4 5">
    <name type="scientific">Gymnopilus dilepis</name>
    <dbReference type="NCBI Taxonomy" id="231916"/>
    <lineage>
        <taxon>Eukaryota</taxon>
        <taxon>Fungi</taxon>
        <taxon>Dikarya</taxon>
        <taxon>Basidiomycota</taxon>
        <taxon>Agaricomycotina</taxon>
        <taxon>Agaricomycetes</taxon>
        <taxon>Agaricomycetidae</taxon>
        <taxon>Agaricales</taxon>
        <taxon>Agaricineae</taxon>
        <taxon>Hymenogastraceae</taxon>
        <taxon>Gymnopilus</taxon>
    </lineage>
</organism>
<feature type="transmembrane region" description="Helical" evidence="2">
    <location>
        <begin position="247"/>
        <end position="275"/>
    </location>
</feature>
<dbReference type="AlphaFoldDB" id="A0A409XY93"/>
<dbReference type="InParanoid" id="A0A409XY93"/>
<comment type="caution">
    <text evidence="4">The sequence shown here is derived from an EMBL/GenBank/DDBJ whole genome shotgun (WGS) entry which is preliminary data.</text>
</comment>
<feature type="compositionally biased region" description="Low complexity" evidence="1">
    <location>
        <begin position="25"/>
        <end position="43"/>
    </location>
</feature>
<evidence type="ECO:0000313" key="5">
    <source>
        <dbReference type="Proteomes" id="UP000284706"/>
    </source>
</evidence>
<dbReference type="Pfam" id="PF20153">
    <property type="entry name" value="DUF6535"/>
    <property type="match status" value="1"/>
</dbReference>
<evidence type="ECO:0000256" key="1">
    <source>
        <dbReference type="SAM" id="MobiDB-lite"/>
    </source>
</evidence>
<sequence length="664" mass="75494">MPSAYTTIDVYPQDESETFGSNVVSTPRRASTRTTSRTEQRASNSHPEPWLSGGPYQYPVPQKGDPWGECLKKVKDYDDGLCDGWRGEVDNLIVFAGLFSAAVTTFVIESYQSLQQDPNDVNSFLLQQILLQLSTNSSADVVPSLLPPPFTPSTTNVRVNVFWFMSLSLSLSTVFVGILCMQWLREYQRSSPLDPQEVISLRQLRYEGLMAWKVPEILMSLPILLYASLILFFVGLIDLLWSVNLAVAISVTVISALVLLFLLATTLLPSLQLYFISDNQLRKPQCPYKSPQSWSVHRLVTSVVQFTNPSSSIFKTSFRVVRYKPFFADKSWVDHDKRWLDARNKPHTSQANGDIVQGLTWIDKHLGQSIDMAFAMYNCIRELPSVASKQLLFSINEKAQQHLSSPRMVEYLNSTTEEERREVIGTIFLEINNHVFPQLDQYQLESVIRILNTRLQNIVDHADIAQVQIKDSLPFIRWPLRYVRGLPSGMSFSIAASSMHIDTSMQDLISQFLLCISKLVAQGFMKEDFEEEIWDLVQLILLTHDTHHSHTLHVQLAFEIVAAFVANLPTNNSTDSFTRTHTEGEVRACTKHIIKALPPGDFDDLRPYATRILCEVDLQMRNLGGLEAILDSPEDRKRWQDIIKNFTWVCSDHSRENEGRPSSV</sequence>
<dbReference type="InterPro" id="IPR045338">
    <property type="entry name" value="DUF6535"/>
</dbReference>
<keyword evidence="2" id="KW-1133">Transmembrane helix</keyword>
<feature type="transmembrane region" description="Helical" evidence="2">
    <location>
        <begin position="223"/>
        <end position="241"/>
    </location>
</feature>
<dbReference type="EMBL" id="NHYE01001416">
    <property type="protein sequence ID" value="PPQ95747.1"/>
    <property type="molecule type" value="Genomic_DNA"/>
</dbReference>
<feature type="transmembrane region" description="Helical" evidence="2">
    <location>
        <begin position="161"/>
        <end position="184"/>
    </location>
</feature>
<evidence type="ECO:0000256" key="2">
    <source>
        <dbReference type="SAM" id="Phobius"/>
    </source>
</evidence>
<evidence type="ECO:0000313" key="4">
    <source>
        <dbReference type="EMBL" id="PPQ95747.1"/>
    </source>
</evidence>
<proteinExistence type="predicted"/>
<feature type="domain" description="DUF6535" evidence="3">
    <location>
        <begin position="67"/>
        <end position="242"/>
    </location>
</feature>
<dbReference type="Proteomes" id="UP000284706">
    <property type="component" value="Unassembled WGS sequence"/>
</dbReference>
<name>A0A409XY93_9AGAR</name>
<dbReference type="OrthoDB" id="3235960at2759"/>
<accession>A0A409XY93</accession>
<reference evidence="4 5" key="1">
    <citation type="journal article" date="2018" name="Evol. Lett.">
        <title>Horizontal gene cluster transfer increased hallucinogenic mushroom diversity.</title>
        <authorList>
            <person name="Reynolds H.T."/>
            <person name="Vijayakumar V."/>
            <person name="Gluck-Thaler E."/>
            <person name="Korotkin H.B."/>
            <person name="Matheny P.B."/>
            <person name="Slot J.C."/>
        </authorList>
    </citation>
    <scope>NUCLEOTIDE SEQUENCE [LARGE SCALE GENOMIC DNA]</scope>
    <source>
        <strain evidence="4 5">SRW20</strain>
    </source>
</reference>
<protein>
    <recommendedName>
        <fullName evidence="3">DUF6535 domain-containing protein</fullName>
    </recommendedName>
</protein>
<evidence type="ECO:0000259" key="3">
    <source>
        <dbReference type="Pfam" id="PF20153"/>
    </source>
</evidence>
<gene>
    <name evidence="4" type="ORF">CVT26_015873</name>
</gene>
<keyword evidence="2" id="KW-0472">Membrane</keyword>
<keyword evidence="5" id="KW-1185">Reference proteome</keyword>
<feature type="region of interest" description="Disordered" evidence="1">
    <location>
        <begin position="16"/>
        <end position="55"/>
    </location>
</feature>
<keyword evidence="2" id="KW-0812">Transmembrane</keyword>